<keyword evidence="2 6" id="KW-0349">Heme</keyword>
<keyword evidence="4" id="KW-0249">Electron transport</keyword>
<feature type="domain" description="Cytochrome c" evidence="8">
    <location>
        <begin position="16"/>
        <end position="127"/>
    </location>
</feature>
<name>A0A512DNK1_9PROT</name>
<dbReference type="EMBL" id="BJYZ01000009">
    <property type="protein sequence ID" value="GEO38049.1"/>
    <property type="molecule type" value="Genomic_DNA"/>
</dbReference>
<dbReference type="PROSITE" id="PS51007">
    <property type="entry name" value="CYTC"/>
    <property type="match status" value="1"/>
</dbReference>
<reference evidence="9 10" key="1">
    <citation type="submission" date="2019-07" db="EMBL/GenBank/DDBJ databases">
        <title>Whole genome shotgun sequence of Skermanella aerolata NBRC 106429.</title>
        <authorList>
            <person name="Hosoyama A."/>
            <person name="Uohara A."/>
            <person name="Ohji S."/>
            <person name="Ichikawa N."/>
        </authorList>
    </citation>
    <scope>NUCLEOTIDE SEQUENCE [LARGE SCALE GENOMIC DNA]</scope>
    <source>
        <strain evidence="9 10">NBRC 106429</strain>
    </source>
</reference>
<dbReference type="AlphaFoldDB" id="A0A512DNK1"/>
<keyword evidence="7" id="KW-0732">Signal</keyword>
<keyword evidence="3 6" id="KW-0479">Metal-binding</keyword>
<proteinExistence type="predicted"/>
<dbReference type="SUPFAM" id="SSF46626">
    <property type="entry name" value="Cytochrome c"/>
    <property type="match status" value="1"/>
</dbReference>
<dbReference type="PANTHER" id="PTHR11961">
    <property type="entry name" value="CYTOCHROME C"/>
    <property type="match status" value="1"/>
</dbReference>
<protein>
    <recommendedName>
        <fullName evidence="8">Cytochrome c domain-containing protein</fullName>
    </recommendedName>
</protein>
<feature type="chain" id="PRO_5021698535" description="Cytochrome c domain-containing protein" evidence="7">
    <location>
        <begin position="27"/>
        <end position="127"/>
    </location>
</feature>
<dbReference type="Proteomes" id="UP000321523">
    <property type="component" value="Unassembled WGS sequence"/>
</dbReference>
<dbReference type="RefSeq" id="WP_244619481.1">
    <property type="nucleotide sequence ID" value="NZ_BJYZ01000009.1"/>
</dbReference>
<dbReference type="GO" id="GO:0020037">
    <property type="term" value="F:heme binding"/>
    <property type="evidence" value="ECO:0007669"/>
    <property type="project" value="InterPro"/>
</dbReference>
<dbReference type="PRINTS" id="PR00604">
    <property type="entry name" value="CYTCHRMECIAB"/>
</dbReference>
<sequence>MKLLALRLMGPMLAAACSLGASQAFAETKPVSDSHPFHQCASCHSLDTSANAFGPTLIGVYGRSAGTVPRFAYSEAVQKSGIVWNEDNLRKWISGNDAFIPGTRMRHVAITDKAKQDELIDFLKALK</sequence>
<evidence type="ECO:0000256" key="7">
    <source>
        <dbReference type="SAM" id="SignalP"/>
    </source>
</evidence>
<dbReference type="GO" id="GO:0046872">
    <property type="term" value="F:metal ion binding"/>
    <property type="evidence" value="ECO:0007669"/>
    <property type="project" value="UniProtKB-KW"/>
</dbReference>
<evidence type="ECO:0000256" key="4">
    <source>
        <dbReference type="ARBA" id="ARBA00022982"/>
    </source>
</evidence>
<dbReference type="Gene3D" id="1.10.760.10">
    <property type="entry name" value="Cytochrome c-like domain"/>
    <property type="match status" value="1"/>
</dbReference>
<gene>
    <name evidence="9" type="ORF">SAE02_21970</name>
</gene>
<dbReference type="GO" id="GO:0009055">
    <property type="term" value="F:electron transfer activity"/>
    <property type="evidence" value="ECO:0007669"/>
    <property type="project" value="InterPro"/>
</dbReference>
<evidence type="ECO:0000259" key="8">
    <source>
        <dbReference type="PROSITE" id="PS51007"/>
    </source>
</evidence>
<evidence type="ECO:0000256" key="3">
    <source>
        <dbReference type="ARBA" id="ARBA00022723"/>
    </source>
</evidence>
<organism evidence="9 10">
    <name type="scientific">Skermanella aerolata</name>
    <dbReference type="NCBI Taxonomy" id="393310"/>
    <lineage>
        <taxon>Bacteria</taxon>
        <taxon>Pseudomonadati</taxon>
        <taxon>Pseudomonadota</taxon>
        <taxon>Alphaproteobacteria</taxon>
        <taxon>Rhodospirillales</taxon>
        <taxon>Azospirillaceae</taxon>
        <taxon>Skermanella</taxon>
    </lineage>
</organism>
<evidence type="ECO:0000313" key="9">
    <source>
        <dbReference type="EMBL" id="GEO38049.1"/>
    </source>
</evidence>
<evidence type="ECO:0000313" key="10">
    <source>
        <dbReference type="Proteomes" id="UP000321523"/>
    </source>
</evidence>
<evidence type="ECO:0000256" key="5">
    <source>
        <dbReference type="ARBA" id="ARBA00023004"/>
    </source>
</evidence>
<dbReference type="InterPro" id="IPR002327">
    <property type="entry name" value="Cyt_c_1A/1B"/>
</dbReference>
<comment type="caution">
    <text evidence="9">The sequence shown here is derived from an EMBL/GenBank/DDBJ whole genome shotgun (WGS) entry which is preliminary data.</text>
</comment>
<evidence type="ECO:0000256" key="6">
    <source>
        <dbReference type="PROSITE-ProRule" id="PRU00433"/>
    </source>
</evidence>
<keyword evidence="10" id="KW-1185">Reference proteome</keyword>
<evidence type="ECO:0000256" key="2">
    <source>
        <dbReference type="ARBA" id="ARBA00022617"/>
    </source>
</evidence>
<evidence type="ECO:0000256" key="1">
    <source>
        <dbReference type="ARBA" id="ARBA00022448"/>
    </source>
</evidence>
<dbReference type="InterPro" id="IPR036909">
    <property type="entry name" value="Cyt_c-like_dom_sf"/>
</dbReference>
<feature type="signal peptide" evidence="7">
    <location>
        <begin position="1"/>
        <end position="26"/>
    </location>
</feature>
<accession>A0A512DNK1</accession>
<dbReference type="InterPro" id="IPR009056">
    <property type="entry name" value="Cyt_c-like_dom"/>
</dbReference>
<keyword evidence="1" id="KW-0813">Transport</keyword>
<keyword evidence="5 6" id="KW-0408">Iron</keyword>